<keyword evidence="3" id="KW-1185">Reference proteome</keyword>
<evidence type="ECO:0000313" key="2">
    <source>
        <dbReference type="EMBL" id="NML68083.1"/>
    </source>
</evidence>
<keyword evidence="1" id="KW-0732">Signal</keyword>
<comment type="caution">
    <text evidence="2">The sequence shown here is derived from an EMBL/GenBank/DDBJ whole genome shotgun (WGS) entry which is preliminary data.</text>
</comment>
<proteinExistence type="predicted"/>
<evidence type="ECO:0000313" key="3">
    <source>
        <dbReference type="Proteomes" id="UP000559626"/>
    </source>
</evidence>
<evidence type="ECO:0008006" key="4">
    <source>
        <dbReference type="Google" id="ProtNLM"/>
    </source>
</evidence>
<organism evidence="2 3">
    <name type="scientific">Hymenobacter polaris</name>
    <dbReference type="NCBI Taxonomy" id="2682546"/>
    <lineage>
        <taxon>Bacteria</taxon>
        <taxon>Pseudomonadati</taxon>
        <taxon>Bacteroidota</taxon>
        <taxon>Cytophagia</taxon>
        <taxon>Cytophagales</taxon>
        <taxon>Hymenobacteraceae</taxon>
        <taxon>Hymenobacter</taxon>
    </lineage>
</organism>
<evidence type="ECO:0000256" key="1">
    <source>
        <dbReference type="SAM" id="SignalP"/>
    </source>
</evidence>
<sequence>MKHLYLLLCLLPLGSLAQNAPAWGGGVGVGNGVEVHAGRQQRGWLALARVRYRWWRPGSGPGSSFLDDVNTKSRQLEVAAMAGYGVPLGRTLLYGGTGLSYLYGRHLGDCRYTAAYSGLVGSRTYYYAYRDYQALGLPLEIGWLSPPRQQARLGLAFQANFNPERTLFGGMLTLWLGHFGDTVTP</sequence>
<dbReference type="EMBL" id="JABBGH010000005">
    <property type="protein sequence ID" value="NML68083.1"/>
    <property type="molecule type" value="Genomic_DNA"/>
</dbReference>
<protein>
    <recommendedName>
        <fullName evidence="4">Outer membrane protein beta-barrel domain-containing protein</fullName>
    </recommendedName>
</protein>
<accession>A0A7Y0FPJ3</accession>
<gene>
    <name evidence="2" type="ORF">HHL22_23030</name>
</gene>
<dbReference type="AlphaFoldDB" id="A0A7Y0FPJ3"/>
<dbReference type="RefSeq" id="WP_169533787.1">
    <property type="nucleotide sequence ID" value="NZ_JABBGH010000005.1"/>
</dbReference>
<reference evidence="2 3" key="1">
    <citation type="submission" date="2020-04" db="EMBL/GenBank/DDBJ databases">
        <title>Hymenobacter polaris sp. nov., isolated from Arctic soil.</title>
        <authorList>
            <person name="Dahal R.H."/>
        </authorList>
    </citation>
    <scope>NUCLEOTIDE SEQUENCE [LARGE SCALE GENOMIC DNA]</scope>
    <source>
        <strain evidence="2 3">RP-2-7</strain>
    </source>
</reference>
<feature type="signal peptide" evidence="1">
    <location>
        <begin position="1"/>
        <end position="17"/>
    </location>
</feature>
<dbReference type="Proteomes" id="UP000559626">
    <property type="component" value="Unassembled WGS sequence"/>
</dbReference>
<feature type="chain" id="PRO_5031264037" description="Outer membrane protein beta-barrel domain-containing protein" evidence="1">
    <location>
        <begin position="18"/>
        <end position="185"/>
    </location>
</feature>
<name>A0A7Y0FPJ3_9BACT</name>